<dbReference type="CDD" id="cd16321">
    <property type="entry name" value="MraZ_C"/>
    <property type="match status" value="1"/>
</dbReference>
<keyword evidence="10" id="KW-1185">Reference proteome</keyword>
<dbReference type="Pfam" id="PF02381">
    <property type="entry name" value="MraZ"/>
    <property type="match status" value="1"/>
</dbReference>
<dbReference type="AlphaFoldDB" id="A0A5B8XF43"/>
<dbReference type="GO" id="GO:0003700">
    <property type="term" value="F:DNA-binding transcription factor activity"/>
    <property type="evidence" value="ECO:0007669"/>
    <property type="project" value="UniProtKB-UniRule"/>
</dbReference>
<evidence type="ECO:0000313" key="10">
    <source>
        <dbReference type="Proteomes" id="UP000321934"/>
    </source>
</evidence>
<evidence type="ECO:0000259" key="8">
    <source>
        <dbReference type="PROSITE" id="PS51740"/>
    </source>
</evidence>
<accession>A0A5B8XF43</accession>
<evidence type="ECO:0000256" key="5">
    <source>
        <dbReference type="ARBA" id="ARBA00023125"/>
    </source>
</evidence>
<dbReference type="InterPro" id="IPR003444">
    <property type="entry name" value="MraZ"/>
</dbReference>
<evidence type="ECO:0000256" key="1">
    <source>
        <dbReference type="ARBA" id="ARBA00013860"/>
    </source>
</evidence>
<dbReference type="PANTHER" id="PTHR34701:SF1">
    <property type="entry name" value="TRANSCRIPTIONAL REGULATOR MRAZ"/>
    <property type="match status" value="1"/>
</dbReference>
<dbReference type="Gene3D" id="3.40.1550.20">
    <property type="entry name" value="Transcriptional regulator MraZ domain"/>
    <property type="match status" value="1"/>
</dbReference>
<dbReference type="InterPro" id="IPR038619">
    <property type="entry name" value="MraZ_sf"/>
</dbReference>
<comment type="subunit">
    <text evidence="7">Forms oligomers.</text>
</comment>
<dbReference type="CDD" id="cd16320">
    <property type="entry name" value="MraZ_N"/>
    <property type="match status" value="1"/>
</dbReference>
<organism evidence="9 10">
    <name type="scientific">Candidatus Deianiraea vastatrix</name>
    <dbReference type="NCBI Taxonomy" id="2163644"/>
    <lineage>
        <taxon>Bacteria</taxon>
        <taxon>Pseudomonadati</taxon>
        <taxon>Pseudomonadota</taxon>
        <taxon>Alphaproteobacteria</taxon>
        <taxon>Rickettsiales</taxon>
        <taxon>Candidatus Deianiraeaceae</taxon>
        <taxon>Candidatus Deianiraea</taxon>
    </lineage>
</organism>
<sequence>MSLFISTYKNKIDKKLRVSVPSQFRSVISKSSFAGIIVYRSITNKCLEGCSLERLEKITEMIDSLDPFSSERDAFSTAILGGSIQLSFDTEGRVNIPDDIIAELGLTETAVFVGKGHTFEIWSNEEFEKHISESRKIAFENRDKIKVIK</sequence>
<gene>
    <name evidence="7" type="primary">mraZ</name>
    <name evidence="9" type="ORF">Deia_00161</name>
</gene>
<dbReference type="PROSITE" id="PS51740">
    <property type="entry name" value="SPOVT_ABRB"/>
    <property type="match status" value="2"/>
</dbReference>
<dbReference type="InterPro" id="IPR035644">
    <property type="entry name" value="MraZ_C"/>
</dbReference>
<dbReference type="HAMAP" id="MF_01008">
    <property type="entry name" value="MraZ"/>
    <property type="match status" value="1"/>
</dbReference>
<dbReference type="InterPro" id="IPR037914">
    <property type="entry name" value="SpoVT-AbrB_sf"/>
</dbReference>
<comment type="similarity">
    <text evidence="7">Belongs to the MraZ family.</text>
</comment>
<dbReference type="EMBL" id="CP029077">
    <property type="protein sequence ID" value="QED22971.1"/>
    <property type="molecule type" value="Genomic_DNA"/>
</dbReference>
<dbReference type="OrthoDB" id="9807753at2"/>
<evidence type="ECO:0000256" key="3">
    <source>
        <dbReference type="ARBA" id="ARBA00022737"/>
    </source>
</evidence>
<dbReference type="Proteomes" id="UP000321934">
    <property type="component" value="Chromosome"/>
</dbReference>
<dbReference type="InterPro" id="IPR020603">
    <property type="entry name" value="MraZ_dom"/>
</dbReference>
<keyword evidence="3" id="KW-0677">Repeat</keyword>
<feature type="domain" description="SpoVT-AbrB" evidence="8">
    <location>
        <begin position="83"/>
        <end position="126"/>
    </location>
</feature>
<dbReference type="RefSeq" id="WP_146820278.1">
    <property type="nucleotide sequence ID" value="NZ_CP029077.1"/>
</dbReference>
<proteinExistence type="inferred from homology"/>
<comment type="subcellular location">
    <subcellularLocation>
        <location evidence="7">Cytoplasm</location>
        <location evidence="7">Nucleoid</location>
    </subcellularLocation>
</comment>
<dbReference type="InterPro" id="IPR007159">
    <property type="entry name" value="SpoVT-AbrB_dom"/>
</dbReference>
<keyword evidence="5 7" id="KW-0238">DNA-binding</keyword>
<evidence type="ECO:0000256" key="6">
    <source>
        <dbReference type="ARBA" id="ARBA00023163"/>
    </source>
</evidence>
<dbReference type="InterPro" id="IPR035642">
    <property type="entry name" value="MraZ_N"/>
</dbReference>
<feature type="domain" description="SpoVT-AbrB" evidence="8">
    <location>
        <begin position="7"/>
        <end position="54"/>
    </location>
</feature>
<evidence type="ECO:0000256" key="7">
    <source>
        <dbReference type="HAMAP-Rule" id="MF_01008"/>
    </source>
</evidence>
<dbReference type="GO" id="GO:2000143">
    <property type="term" value="P:negative regulation of DNA-templated transcription initiation"/>
    <property type="evidence" value="ECO:0007669"/>
    <property type="project" value="TreeGrafter"/>
</dbReference>
<protein>
    <recommendedName>
        <fullName evidence="1 7">Transcriptional regulator MraZ</fullName>
    </recommendedName>
</protein>
<evidence type="ECO:0000256" key="4">
    <source>
        <dbReference type="ARBA" id="ARBA00023015"/>
    </source>
</evidence>
<name>A0A5B8XF43_9RICK</name>
<evidence type="ECO:0000256" key="2">
    <source>
        <dbReference type="ARBA" id="ARBA00022490"/>
    </source>
</evidence>
<keyword evidence="4 7" id="KW-0805">Transcription regulation</keyword>
<reference evidence="9 10" key="1">
    <citation type="journal article" date="2019" name="ISME J.">
        <title>Deianiraea, an extracellular bacterium associated with the ciliate Paramecium, suggests an alternative scenario for the evolution of Rickettsiales.</title>
        <authorList>
            <person name="Castelli M."/>
            <person name="Sabaneyeva E."/>
            <person name="Lanzoni O."/>
            <person name="Lebedeva N."/>
            <person name="Floriano A.M."/>
            <person name="Gaiarsa S."/>
            <person name="Benken K."/>
            <person name="Modeo L."/>
            <person name="Bandi C."/>
            <person name="Potekhin A."/>
            <person name="Sassera D."/>
            <person name="Petroni G."/>
        </authorList>
    </citation>
    <scope>NUCLEOTIDE SEQUENCE [LARGE SCALE GENOMIC DNA]</scope>
    <source>
        <strain evidence="9">CyL4-1</strain>
    </source>
</reference>
<dbReference type="PANTHER" id="PTHR34701">
    <property type="entry name" value="TRANSCRIPTIONAL REGULATOR MRAZ"/>
    <property type="match status" value="1"/>
</dbReference>
<keyword evidence="2 7" id="KW-0963">Cytoplasm</keyword>
<evidence type="ECO:0000313" key="9">
    <source>
        <dbReference type="EMBL" id="QED22971.1"/>
    </source>
</evidence>
<dbReference type="GO" id="GO:0000976">
    <property type="term" value="F:transcription cis-regulatory region binding"/>
    <property type="evidence" value="ECO:0007669"/>
    <property type="project" value="TreeGrafter"/>
</dbReference>
<dbReference type="GO" id="GO:0005737">
    <property type="term" value="C:cytoplasm"/>
    <property type="evidence" value="ECO:0007669"/>
    <property type="project" value="UniProtKB-UniRule"/>
</dbReference>
<dbReference type="SUPFAM" id="SSF89447">
    <property type="entry name" value="AbrB/MazE/MraZ-like"/>
    <property type="match status" value="1"/>
</dbReference>
<dbReference type="GO" id="GO:0009295">
    <property type="term" value="C:nucleoid"/>
    <property type="evidence" value="ECO:0007669"/>
    <property type="project" value="UniProtKB-SubCell"/>
</dbReference>
<keyword evidence="6 7" id="KW-0804">Transcription</keyword>